<proteinExistence type="inferred from homology"/>
<evidence type="ECO:0000256" key="5">
    <source>
        <dbReference type="ARBA" id="ARBA00022679"/>
    </source>
</evidence>
<dbReference type="InterPro" id="IPR007010">
    <property type="entry name" value="PolA_pol_RNA-bd_dom"/>
</dbReference>
<evidence type="ECO:0000256" key="9">
    <source>
        <dbReference type="ARBA" id="ARBA00048830"/>
    </source>
</evidence>
<dbReference type="PANTHER" id="PTHR10682">
    <property type="entry name" value="POLY A POLYMERASE"/>
    <property type="match status" value="1"/>
</dbReference>
<evidence type="ECO:0000313" key="13">
    <source>
        <dbReference type="EMBL" id="KAL3074109.1"/>
    </source>
</evidence>
<keyword evidence="6" id="KW-0547">Nucleotide-binding</keyword>
<comment type="caution">
    <text evidence="13">The sequence shown here is derived from an EMBL/GenBank/DDBJ whole genome shotgun (WGS) entry which is preliminary data.</text>
</comment>
<feature type="compositionally biased region" description="Basic and acidic residues" evidence="10">
    <location>
        <begin position="499"/>
        <end position="517"/>
    </location>
</feature>
<dbReference type="Pfam" id="PF04928">
    <property type="entry name" value="PAP_central"/>
    <property type="match status" value="1"/>
</dbReference>
<evidence type="ECO:0000313" key="14">
    <source>
        <dbReference type="Proteomes" id="UP001620626"/>
    </source>
</evidence>
<dbReference type="InterPro" id="IPR007012">
    <property type="entry name" value="PolA_pol_cen_dom"/>
</dbReference>
<feature type="compositionally biased region" description="Basic residues" evidence="10">
    <location>
        <begin position="518"/>
        <end position="528"/>
    </location>
</feature>
<sequence>MGINDAYLLEEQFPYIMHIDNFFYIPYLDSHLYQFEYRTGSAKALAFECRNAVRRFLASAEWQKSEQNVRQKADKGTPFGKLMFKKLNEVKKAALAHDSVTSAKGICLLVQLRDYLANNEQMEEDTMGTEEEKVRKWWPNKCDQKEKAEWVLEVERVSLRQQNRECYPGFMVVWGQLVKVRGAPTRLCKLLQLSEWEIELEWWKNEKQFTDEDVFRNPSLLELHYIRAFSTDDSAEYEALKLAADLFIWVMWFEKEILQLENEHAKTAPRLTMAWKQNRWYYEMTYDKLFDIEKQNEREALAKIRQEIGILLQESKKFVEQKLEMTDANLKIELRSKRLQRLQQPTRTAPPFGTLDRELYDIRRKAMARDSQVEPEFEQWLQQTHFNRLSDYVSQCNEFNAKFVKGTSKETLKRVAEFVGEENVDEVNRKANDCFGKLPNFEGYSVDGTHIHAIYMNTSEILEDIRKSEEIDKEKEAKEAEEKPFDLDATMALLNFGGTDKKGKMTKKDAKDGTKSNERRKKGDRKKQLKGELTDDPHKTPTEESSNLSINLNEKPNLSADECENGIMPKSKENSMEKSKKSDSTQKAFNENGNEQPTQIDSIEKTKLLSEFLLKNDYGLIDNDRRARIDHALRQIENVVRKWYIAAKFVLTGSYQFGALTNDADIDAICVVPDSLIMGAQRFFGSAKCEFKSANIRICRDNSLFCKLCLMPNTVKISRIRDAWVPIIGLTLAIDQTSNISIDLDISFTALSANDPIFQFRDPINYALSDALSFRMAYQIDQEMANSQQQRASTGVDLVPYSVVTELTTRLRSLAGFEVSTIILNLLAAKEKGTQEKRHIQSTFCTLLLAIKMWAKEHHIYDNKLGFFNGISLSILVAKVMLLYPMASMPFLLEKFFFTFSTWPWPIPVKLTDWPRMWSTLRWSAKEEMHKRNEIYSTRGLGADLALPIVTPGHIEQNATFNMNKSSVTIIQREMQNATETIRNWANLTISWEDKFDSLLKGQIFEEKYAHYIRITCKSASLADFDDFCGYAETRIRLQLLIDIERFDHIRLAHGKQIIANEQFTEEIENKNGTKNRLKRQFYRKIWLVGIELDDNIFTEEKHNQQTNLTKWSQRLNSMLSSQFEADIVRAYRIKKNLMDASLNAELSSNYEKKR</sequence>
<comment type="similarity">
    <text evidence="2">Belongs to the poly(A) polymerase family.</text>
</comment>
<feature type="domain" description="Poly(A) polymerase central" evidence="12">
    <location>
        <begin position="843"/>
        <end position="996"/>
    </location>
</feature>
<reference evidence="13 14" key="1">
    <citation type="submission" date="2024-10" db="EMBL/GenBank/DDBJ databases">
        <authorList>
            <person name="Kim D."/>
        </authorList>
    </citation>
    <scope>NUCLEOTIDE SEQUENCE [LARGE SCALE GENOMIC DNA]</scope>
    <source>
        <strain evidence="13">BH-2024</strain>
    </source>
</reference>
<dbReference type="Pfam" id="PF04926">
    <property type="entry name" value="PAP_RNA-bind"/>
    <property type="match status" value="1"/>
</dbReference>
<feature type="compositionally biased region" description="Polar residues" evidence="10">
    <location>
        <begin position="585"/>
        <end position="601"/>
    </location>
</feature>
<evidence type="ECO:0000256" key="7">
    <source>
        <dbReference type="ARBA" id="ARBA00022840"/>
    </source>
</evidence>
<dbReference type="GO" id="GO:1990817">
    <property type="term" value="F:poly(A) RNA polymerase activity"/>
    <property type="evidence" value="ECO:0007669"/>
    <property type="project" value="UniProtKB-EC"/>
</dbReference>
<evidence type="ECO:0000256" key="6">
    <source>
        <dbReference type="ARBA" id="ARBA00022741"/>
    </source>
</evidence>
<gene>
    <name evidence="13" type="ORF">niasHT_033317</name>
</gene>
<evidence type="ECO:0000259" key="12">
    <source>
        <dbReference type="Pfam" id="PF04928"/>
    </source>
</evidence>
<evidence type="ECO:0000256" key="10">
    <source>
        <dbReference type="SAM" id="MobiDB-lite"/>
    </source>
</evidence>
<feature type="domain" description="Poly(A) polymerase RNA-binding" evidence="11">
    <location>
        <begin position="1005"/>
        <end position="1054"/>
    </location>
</feature>
<keyword evidence="14" id="KW-1185">Reference proteome</keyword>
<dbReference type="EC" id="2.7.7.19" evidence="3"/>
<dbReference type="Proteomes" id="UP001620626">
    <property type="component" value="Unassembled WGS sequence"/>
</dbReference>
<evidence type="ECO:0000256" key="3">
    <source>
        <dbReference type="ARBA" id="ARBA00012388"/>
    </source>
</evidence>
<feature type="compositionally biased region" description="Basic and acidic residues" evidence="10">
    <location>
        <begin position="529"/>
        <end position="542"/>
    </location>
</feature>
<comment type="subcellular location">
    <subcellularLocation>
        <location evidence="1">Nucleus</location>
    </subcellularLocation>
</comment>
<organism evidence="13 14">
    <name type="scientific">Heterodera trifolii</name>
    <dbReference type="NCBI Taxonomy" id="157864"/>
    <lineage>
        <taxon>Eukaryota</taxon>
        <taxon>Metazoa</taxon>
        <taxon>Ecdysozoa</taxon>
        <taxon>Nematoda</taxon>
        <taxon>Chromadorea</taxon>
        <taxon>Rhabditida</taxon>
        <taxon>Tylenchina</taxon>
        <taxon>Tylenchomorpha</taxon>
        <taxon>Tylenchoidea</taxon>
        <taxon>Heteroderidae</taxon>
        <taxon>Heteroderinae</taxon>
        <taxon>Heterodera</taxon>
    </lineage>
</organism>
<evidence type="ECO:0000256" key="4">
    <source>
        <dbReference type="ARBA" id="ARBA00022664"/>
    </source>
</evidence>
<dbReference type="InterPro" id="IPR011068">
    <property type="entry name" value="NuclTrfase_I-like_C"/>
</dbReference>
<dbReference type="Gene3D" id="1.10.1410.10">
    <property type="match status" value="1"/>
</dbReference>
<dbReference type="GO" id="GO:0005524">
    <property type="term" value="F:ATP binding"/>
    <property type="evidence" value="ECO:0007669"/>
    <property type="project" value="UniProtKB-KW"/>
</dbReference>
<keyword evidence="7" id="KW-0067">ATP-binding</keyword>
<keyword evidence="4" id="KW-0507">mRNA processing</keyword>
<evidence type="ECO:0000259" key="11">
    <source>
        <dbReference type="Pfam" id="PF04926"/>
    </source>
</evidence>
<dbReference type="SUPFAM" id="SSF81631">
    <property type="entry name" value="PAP/OAS1 substrate-binding domain"/>
    <property type="match status" value="1"/>
</dbReference>
<comment type="catalytic activity">
    <reaction evidence="9">
        <text>RNA(n) + ATP = RNA(n)-3'-adenine ribonucleotide + diphosphate</text>
        <dbReference type="Rhea" id="RHEA:11332"/>
        <dbReference type="Rhea" id="RHEA-COMP:14527"/>
        <dbReference type="Rhea" id="RHEA-COMP:17347"/>
        <dbReference type="ChEBI" id="CHEBI:30616"/>
        <dbReference type="ChEBI" id="CHEBI:33019"/>
        <dbReference type="ChEBI" id="CHEBI:140395"/>
        <dbReference type="ChEBI" id="CHEBI:173115"/>
        <dbReference type="EC" id="2.7.7.19"/>
    </reaction>
</comment>
<dbReference type="Gene3D" id="3.30.460.10">
    <property type="entry name" value="Beta Polymerase, domain 2"/>
    <property type="match status" value="1"/>
</dbReference>
<dbReference type="Gene3D" id="3.30.70.590">
    <property type="entry name" value="Poly(A) polymerase predicted RNA binding domain"/>
    <property type="match status" value="1"/>
</dbReference>
<keyword evidence="8" id="KW-0539">Nucleus</keyword>
<dbReference type="SUPFAM" id="SSF81301">
    <property type="entry name" value="Nucleotidyltransferase"/>
    <property type="match status" value="1"/>
</dbReference>
<name>A0ABD2I223_9BILA</name>
<feature type="region of interest" description="Disordered" evidence="10">
    <location>
        <begin position="497"/>
        <end position="601"/>
    </location>
</feature>
<dbReference type="GO" id="GO:0006397">
    <property type="term" value="P:mRNA processing"/>
    <property type="evidence" value="ECO:0007669"/>
    <property type="project" value="UniProtKB-KW"/>
</dbReference>
<protein>
    <recommendedName>
        <fullName evidence="3">polynucleotide adenylyltransferase</fullName>
        <ecNumber evidence="3">2.7.7.19</ecNumber>
    </recommendedName>
</protein>
<accession>A0ABD2I223</accession>
<evidence type="ECO:0000256" key="2">
    <source>
        <dbReference type="ARBA" id="ARBA00010912"/>
    </source>
</evidence>
<dbReference type="GO" id="GO:0005634">
    <property type="term" value="C:nucleus"/>
    <property type="evidence" value="ECO:0007669"/>
    <property type="project" value="UniProtKB-SubCell"/>
</dbReference>
<keyword evidence="5" id="KW-0808">Transferase</keyword>
<feature type="compositionally biased region" description="Basic and acidic residues" evidence="10">
    <location>
        <begin position="570"/>
        <end position="584"/>
    </location>
</feature>
<dbReference type="PANTHER" id="PTHR10682:SF10">
    <property type="entry name" value="POLYNUCLEOTIDE ADENYLYLTRANSFERASE"/>
    <property type="match status" value="1"/>
</dbReference>
<dbReference type="InterPro" id="IPR043519">
    <property type="entry name" value="NT_sf"/>
</dbReference>
<feature type="compositionally biased region" description="Polar residues" evidence="10">
    <location>
        <begin position="543"/>
        <end position="556"/>
    </location>
</feature>
<dbReference type="AlphaFoldDB" id="A0ABD2I223"/>
<dbReference type="EMBL" id="JBICBT010001298">
    <property type="protein sequence ID" value="KAL3074109.1"/>
    <property type="molecule type" value="Genomic_DNA"/>
</dbReference>
<evidence type="ECO:0000256" key="8">
    <source>
        <dbReference type="ARBA" id="ARBA00023242"/>
    </source>
</evidence>
<evidence type="ECO:0000256" key="1">
    <source>
        <dbReference type="ARBA" id="ARBA00004123"/>
    </source>
</evidence>
<dbReference type="SUPFAM" id="SSF55003">
    <property type="entry name" value="PAP/Archaeal CCA-adding enzyme, C-terminal domain"/>
    <property type="match status" value="1"/>
</dbReference>